<dbReference type="EMBL" id="JBBMGJ010000004">
    <property type="protein sequence ID" value="MEK0144971.1"/>
    <property type="molecule type" value="Genomic_DNA"/>
</dbReference>
<keyword evidence="1" id="KW-0472">Membrane</keyword>
<evidence type="ECO:0000313" key="3">
    <source>
        <dbReference type="EMBL" id="MEK0144971.1"/>
    </source>
</evidence>
<keyword evidence="1" id="KW-0812">Transmembrane</keyword>
<feature type="transmembrane region" description="Helical" evidence="1">
    <location>
        <begin position="6"/>
        <end position="25"/>
    </location>
</feature>
<dbReference type="RefSeq" id="WP_238800089.1">
    <property type="nucleotide sequence ID" value="NZ_JAKMUZ010000004.1"/>
</dbReference>
<protein>
    <submittedName>
        <fullName evidence="2">Uncharacterized protein</fullName>
    </submittedName>
</protein>
<proteinExistence type="predicted"/>
<evidence type="ECO:0000256" key="1">
    <source>
        <dbReference type="SAM" id="Phobius"/>
    </source>
</evidence>
<accession>A0A9X3RLL4</accession>
<dbReference type="AlphaFoldDB" id="A0A9X3RLL4"/>
<reference evidence="3 5" key="2">
    <citation type="submission" date="2024-01" db="EMBL/GenBank/DDBJ databases">
        <title>Description of two novel Corynebacterium species isolated from human nasal passages and skin.</title>
        <authorList>
            <person name="Popowitch E."/>
            <person name="Tran T.H."/>
            <person name="Escapa I.F."/>
            <person name="Bhatt E."/>
            <person name="Sozat A.K."/>
            <person name="Roberts A.Q."/>
            <person name="Segre J.A."/>
            <person name="Kong H."/>
            <person name="Conlan S."/>
            <person name="Lemon K.P."/>
            <person name="Kelly M.S."/>
        </authorList>
    </citation>
    <scope>NUCLEOTIDE SEQUENCE [LARGE SCALE GENOMIC DNA]</scope>
    <source>
        <strain evidence="3 5">KPL2619</strain>
    </source>
</reference>
<sequence>MSIGIWELALILLFIVVAAGVVALITRISRGNDKSHHAADNPQNHNRCP</sequence>
<dbReference type="Proteomes" id="UP001371299">
    <property type="component" value="Unassembled WGS sequence"/>
</dbReference>
<organism evidence="2 4">
    <name type="scientific">Corynebacterium yonathiae</name>
    <dbReference type="NCBI Taxonomy" id="2913504"/>
    <lineage>
        <taxon>Bacteria</taxon>
        <taxon>Bacillati</taxon>
        <taxon>Actinomycetota</taxon>
        <taxon>Actinomycetes</taxon>
        <taxon>Mycobacteriales</taxon>
        <taxon>Corynebacteriaceae</taxon>
        <taxon>Corynebacterium</taxon>
    </lineage>
</organism>
<keyword evidence="1" id="KW-1133">Transmembrane helix</keyword>
<keyword evidence="5" id="KW-1185">Reference proteome</keyword>
<dbReference type="Proteomes" id="UP001146439">
    <property type="component" value="Unassembled WGS sequence"/>
</dbReference>
<name>A0A9X3RLL4_9CORY</name>
<evidence type="ECO:0000313" key="5">
    <source>
        <dbReference type="Proteomes" id="UP001371299"/>
    </source>
</evidence>
<gene>
    <name evidence="2" type="ORF">L8V22_02655</name>
    <name evidence="3" type="ORF">WMQ01_02650</name>
</gene>
<evidence type="ECO:0000313" key="4">
    <source>
        <dbReference type="Proteomes" id="UP001146439"/>
    </source>
</evidence>
<reference evidence="2" key="1">
    <citation type="submission" date="2022-02" db="EMBL/GenBank/DDBJ databases">
        <title>Corynebacterium sp. from urogenital microbiome.</title>
        <authorList>
            <person name="Cappelli E.A."/>
            <person name="Ribeiro T.G."/>
            <person name="Peixe L."/>
        </authorList>
    </citation>
    <scope>NUCLEOTIDE SEQUENCE</scope>
    <source>
        <strain evidence="2">C21Ua_68</strain>
    </source>
</reference>
<dbReference type="EMBL" id="JAKMUZ010000004">
    <property type="protein sequence ID" value="MCZ9295461.1"/>
    <property type="molecule type" value="Genomic_DNA"/>
</dbReference>
<comment type="caution">
    <text evidence="2">The sequence shown here is derived from an EMBL/GenBank/DDBJ whole genome shotgun (WGS) entry which is preliminary data.</text>
</comment>
<evidence type="ECO:0000313" key="2">
    <source>
        <dbReference type="EMBL" id="MCZ9295461.1"/>
    </source>
</evidence>